<dbReference type="SUPFAM" id="SSF52047">
    <property type="entry name" value="RNI-like"/>
    <property type="match status" value="1"/>
</dbReference>
<protein>
    <submittedName>
        <fullName evidence="2">Uncharacterized protein</fullName>
    </submittedName>
</protein>
<dbReference type="EMBL" id="LNIX01000009">
    <property type="protein sequence ID" value="OXA50025.1"/>
    <property type="molecule type" value="Genomic_DNA"/>
</dbReference>
<feature type="region of interest" description="Disordered" evidence="1">
    <location>
        <begin position="112"/>
        <end position="134"/>
    </location>
</feature>
<sequence>METTKFKAKSDAIPELLIFLKKINPCITPLGETTDNKKVYASWWAYESGRMFPRIAIDIQTRHGGQEIAEIFSFLATHRVSCNFIVSPLPTPWYNCRPEDDDDYETLRAEYDGPRSGSGLDQKFKRSGPARPGSPLMKVQETRWVAKNENILLLGHVLSFLNLDCLKTCRLVCAQWAYEAGRIFPRIAIDIQTRHGDQEIAEIFSFLVTHRVACIFIVSPLPTPWYNCRPEDEDNYETLGDEYDGQHNDPDFGHRLTSALKITPSVGILVTELRLEVMLRDGDDAKFLGRILNQMQNLKRLCLDLVNYSDEGVQAIERGDIPPGITTLGLRVNGVKDADGVKSLQQASYTHLIELFPSLKFLDFDGWSGLFRMGQDLTKEIKCLAALARKLYPCPNFQGIRDDYVITGDACNSITAFPRPLKFLTVRMYQKDHRTVHKIGDMLRFHAPSLQELDLLWHNSEEQTLFEQKIDLPKYFPGLKSLKLKFVTGIEMGKIEGFVLDMMDQFSLRKIFLENKLQTSIPLLTHLQILVSSSVQNDFWDYIIPDCDKNGKILEIPQIKGLSISLITGDCGSVQITRFYKILPNLTRFQHVFKEGEKLYRCDHRIEAGRALNSKKSPSYVRLDSEEALEYGAGYIDCLVRPFLKISYSRQPCFWD</sequence>
<evidence type="ECO:0000313" key="3">
    <source>
        <dbReference type="Proteomes" id="UP000198287"/>
    </source>
</evidence>
<reference evidence="2 3" key="1">
    <citation type="submission" date="2015-12" db="EMBL/GenBank/DDBJ databases">
        <title>The genome of Folsomia candida.</title>
        <authorList>
            <person name="Faddeeva A."/>
            <person name="Derks M.F."/>
            <person name="Anvar Y."/>
            <person name="Smit S."/>
            <person name="Van Straalen N."/>
            <person name="Roelofs D."/>
        </authorList>
    </citation>
    <scope>NUCLEOTIDE SEQUENCE [LARGE SCALE GENOMIC DNA]</scope>
    <source>
        <strain evidence="2 3">VU population</strain>
        <tissue evidence="2">Whole body</tissue>
    </source>
</reference>
<organism evidence="2 3">
    <name type="scientific">Folsomia candida</name>
    <name type="common">Springtail</name>
    <dbReference type="NCBI Taxonomy" id="158441"/>
    <lineage>
        <taxon>Eukaryota</taxon>
        <taxon>Metazoa</taxon>
        <taxon>Ecdysozoa</taxon>
        <taxon>Arthropoda</taxon>
        <taxon>Hexapoda</taxon>
        <taxon>Collembola</taxon>
        <taxon>Entomobryomorpha</taxon>
        <taxon>Isotomoidea</taxon>
        <taxon>Isotomidae</taxon>
        <taxon>Proisotominae</taxon>
        <taxon>Folsomia</taxon>
    </lineage>
</organism>
<evidence type="ECO:0000256" key="1">
    <source>
        <dbReference type="SAM" id="MobiDB-lite"/>
    </source>
</evidence>
<accession>A0A226DX20</accession>
<gene>
    <name evidence="2" type="ORF">Fcan01_15259</name>
</gene>
<dbReference type="AlphaFoldDB" id="A0A226DX20"/>
<evidence type="ECO:0000313" key="2">
    <source>
        <dbReference type="EMBL" id="OXA50025.1"/>
    </source>
</evidence>
<name>A0A226DX20_FOLCA</name>
<keyword evidence="3" id="KW-1185">Reference proteome</keyword>
<dbReference type="InterPro" id="IPR032675">
    <property type="entry name" value="LRR_dom_sf"/>
</dbReference>
<proteinExistence type="predicted"/>
<dbReference type="Gene3D" id="3.80.10.10">
    <property type="entry name" value="Ribonuclease Inhibitor"/>
    <property type="match status" value="1"/>
</dbReference>
<comment type="caution">
    <text evidence="2">The sequence shown here is derived from an EMBL/GenBank/DDBJ whole genome shotgun (WGS) entry which is preliminary data.</text>
</comment>
<dbReference type="Proteomes" id="UP000198287">
    <property type="component" value="Unassembled WGS sequence"/>
</dbReference>